<sequence>MEGEAEDAPGVFELSPPEPLAWKKAFAGASSGVVCCAVFSPLDVVRTRLQVQGALGNASLPVYSGIVSTLARIQREEGFAGWFRGFAPAILTVPVFWSLYFPLYDRMKPAVAHVLRTDTRSSGVHMFSAVSAGFAINVLTNPLWVVRTRLQTQALHGERGRGMVQVCRDIFAAEGWRSFYRGLGASMLGLSHIAIQFPVYESAKSSLGAIAKRRGEGNRSPSGEGRGGNATSALGKPPVRGGGGGGGDSRSSVGGAGEAAPQQHPTWVVLAASFISKLLASSATYPHELVRARLQDQRFTAGQGRHYRGIVDAVQQTVRNEGVSALWHGFSVNLVRAVPQSMITFGLYEWLIWAM</sequence>
<comment type="caution">
    <text evidence="12">The sequence shown here is derived from an EMBL/GenBank/DDBJ whole genome shotgun (WGS) entry which is preliminary data.</text>
</comment>
<evidence type="ECO:0000256" key="5">
    <source>
        <dbReference type="ARBA" id="ARBA00022737"/>
    </source>
</evidence>
<dbReference type="EMBL" id="JAGTXO010000025">
    <property type="protein sequence ID" value="KAG8461446.1"/>
    <property type="molecule type" value="Genomic_DNA"/>
</dbReference>
<dbReference type="PANTHER" id="PTHR45683">
    <property type="entry name" value="MITOCHONDRIAL NICOTINAMIDE ADENINE DINUCLEOTIDE TRANSPORTER 1-RELATED-RELATED"/>
    <property type="match status" value="1"/>
</dbReference>
<dbReference type="GO" id="GO:0006862">
    <property type="term" value="P:nucleotide transport"/>
    <property type="evidence" value="ECO:0007669"/>
    <property type="project" value="InterPro"/>
</dbReference>
<keyword evidence="5" id="KW-0677">Repeat</keyword>
<evidence type="ECO:0000256" key="7">
    <source>
        <dbReference type="ARBA" id="ARBA00023136"/>
    </source>
</evidence>
<accession>A0A8J5X9N8</accession>
<evidence type="ECO:0000256" key="9">
    <source>
        <dbReference type="RuleBase" id="RU000488"/>
    </source>
</evidence>
<evidence type="ECO:0008006" key="14">
    <source>
        <dbReference type="Google" id="ProtNLM"/>
    </source>
</evidence>
<keyword evidence="4 8" id="KW-0812">Transmembrane</keyword>
<dbReference type="GO" id="GO:0055085">
    <property type="term" value="P:transmembrane transport"/>
    <property type="evidence" value="ECO:0007669"/>
    <property type="project" value="InterPro"/>
</dbReference>
<evidence type="ECO:0000256" key="2">
    <source>
        <dbReference type="ARBA" id="ARBA00006375"/>
    </source>
</evidence>
<dbReference type="InterPro" id="IPR023395">
    <property type="entry name" value="MCP_dom_sf"/>
</dbReference>
<organism evidence="12 13">
    <name type="scientific">Diacronema lutheri</name>
    <name type="common">Unicellular marine alga</name>
    <name type="synonym">Monochrysis lutheri</name>
    <dbReference type="NCBI Taxonomy" id="2081491"/>
    <lineage>
        <taxon>Eukaryota</taxon>
        <taxon>Haptista</taxon>
        <taxon>Haptophyta</taxon>
        <taxon>Pavlovophyceae</taxon>
        <taxon>Pavlovales</taxon>
        <taxon>Pavlovaceae</taxon>
        <taxon>Diacronema</taxon>
    </lineage>
</organism>
<name>A0A8J5X9N8_DIALT</name>
<dbReference type="Pfam" id="PF00153">
    <property type="entry name" value="Mito_carr"/>
    <property type="match status" value="3"/>
</dbReference>
<feature type="repeat" description="Solcar" evidence="8">
    <location>
        <begin position="120"/>
        <end position="206"/>
    </location>
</feature>
<feature type="region of interest" description="Disordered" evidence="10">
    <location>
        <begin position="212"/>
        <end position="260"/>
    </location>
</feature>
<evidence type="ECO:0000256" key="4">
    <source>
        <dbReference type="ARBA" id="ARBA00022692"/>
    </source>
</evidence>
<protein>
    <recommendedName>
        <fullName evidence="14">ADP,ATP carrier protein</fullName>
    </recommendedName>
</protein>
<dbReference type="OrthoDB" id="10266426at2759"/>
<keyword evidence="6 11" id="KW-1133">Transmembrane helix</keyword>
<dbReference type="AlphaFoldDB" id="A0A8J5X9N8"/>
<feature type="repeat" description="Solcar" evidence="8">
    <location>
        <begin position="264"/>
        <end position="354"/>
    </location>
</feature>
<evidence type="ECO:0000256" key="1">
    <source>
        <dbReference type="ARBA" id="ARBA00004141"/>
    </source>
</evidence>
<evidence type="ECO:0000313" key="12">
    <source>
        <dbReference type="EMBL" id="KAG8461446.1"/>
    </source>
</evidence>
<dbReference type="GO" id="GO:0016020">
    <property type="term" value="C:membrane"/>
    <property type="evidence" value="ECO:0007669"/>
    <property type="project" value="UniProtKB-SubCell"/>
</dbReference>
<dbReference type="InterPro" id="IPR018108">
    <property type="entry name" value="MCP_transmembrane"/>
</dbReference>
<evidence type="ECO:0000256" key="6">
    <source>
        <dbReference type="ARBA" id="ARBA00022989"/>
    </source>
</evidence>
<feature type="transmembrane region" description="Helical" evidence="11">
    <location>
        <begin position="124"/>
        <end position="146"/>
    </location>
</feature>
<gene>
    <name evidence="12" type="ORF">KFE25_001050</name>
</gene>
<feature type="transmembrane region" description="Helical" evidence="11">
    <location>
        <begin position="82"/>
        <end position="104"/>
    </location>
</feature>
<keyword evidence="13" id="KW-1185">Reference proteome</keyword>
<dbReference type="Proteomes" id="UP000751190">
    <property type="component" value="Unassembled WGS sequence"/>
</dbReference>
<comment type="similarity">
    <text evidence="2 9">Belongs to the mitochondrial carrier (TC 2.A.29) family.</text>
</comment>
<evidence type="ECO:0000256" key="3">
    <source>
        <dbReference type="ARBA" id="ARBA00022448"/>
    </source>
</evidence>
<dbReference type="OMA" id="AFYNGMG"/>
<evidence type="ECO:0000256" key="10">
    <source>
        <dbReference type="SAM" id="MobiDB-lite"/>
    </source>
</evidence>
<keyword evidence="3 9" id="KW-0813">Transport</keyword>
<evidence type="ECO:0000313" key="13">
    <source>
        <dbReference type="Proteomes" id="UP000751190"/>
    </source>
</evidence>
<dbReference type="SUPFAM" id="SSF103506">
    <property type="entry name" value="Mitochondrial carrier"/>
    <property type="match status" value="1"/>
</dbReference>
<reference evidence="12" key="1">
    <citation type="submission" date="2021-05" db="EMBL/GenBank/DDBJ databases">
        <title>The genome of the haptophyte Pavlova lutheri (Diacronema luteri, Pavlovales) - a model for lipid biosynthesis in eukaryotic algae.</title>
        <authorList>
            <person name="Hulatt C.J."/>
            <person name="Posewitz M.C."/>
        </authorList>
    </citation>
    <scope>NUCLEOTIDE SEQUENCE</scope>
    <source>
        <strain evidence="12">NIVA-4/92</strain>
    </source>
</reference>
<evidence type="ECO:0000256" key="11">
    <source>
        <dbReference type="SAM" id="Phobius"/>
    </source>
</evidence>
<keyword evidence="7 8" id="KW-0472">Membrane</keyword>
<dbReference type="InterPro" id="IPR044712">
    <property type="entry name" value="SLC25A32-like"/>
</dbReference>
<feature type="repeat" description="Solcar" evidence="8">
    <location>
        <begin position="19"/>
        <end position="110"/>
    </location>
</feature>
<comment type="subcellular location">
    <subcellularLocation>
        <location evidence="1">Membrane</location>
        <topology evidence="1">Multi-pass membrane protein</topology>
    </subcellularLocation>
</comment>
<dbReference type="PROSITE" id="PS50920">
    <property type="entry name" value="SOLCAR"/>
    <property type="match status" value="3"/>
</dbReference>
<evidence type="ECO:0000256" key="8">
    <source>
        <dbReference type="PROSITE-ProRule" id="PRU00282"/>
    </source>
</evidence>
<dbReference type="Gene3D" id="1.50.40.10">
    <property type="entry name" value="Mitochondrial carrier domain"/>
    <property type="match status" value="2"/>
</dbReference>
<proteinExistence type="inferred from homology"/>